<protein>
    <submittedName>
        <fullName evidence="1">Uncharacterized protein</fullName>
    </submittedName>
</protein>
<gene>
    <name evidence="1" type="ORF">QLX08_009777</name>
</gene>
<reference evidence="1 2" key="1">
    <citation type="submission" date="2024-05" db="EMBL/GenBank/DDBJ databases">
        <title>The nuclear and mitochondrial genome assemblies of Tetragonisca angustula (Apidae: Meliponini), a tiny yet remarkable pollinator in the Neotropics.</title>
        <authorList>
            <person name="Ferrari R."/>
            <person name="Ricardo P.C."/>
            <person name="Dias F.C."/>
            <person name="Araujo N.S."/>
            <person name="Soares D.O."/>
            <person name="Zhou Q.-S."/>
            <person name="Zhu C.-D."/>
            <person name="Coutinho L."/>
            <person name="Airas M.C."/>
            <person name="Batista T.M."/>
        </authorList>
    </citation>
    <scope>NUCLEOTIDE SEQUENCE [LARGE SCALE GENOMIC DNA]</scope>
    <source>
        <strain evidence="1">ASF017062</strain>
        <tissue evidence="1">Abdomen</tissue>
    </source>
</reference>
<dbReference type="EMBL" id="JAWNGG020000225">
    <property type="protein sequence ID" value="KAK9296102.1"/>
    <property type="molecule type" value="Genomic_DNA"/>
</dbReference>
<comment type="caution">
    <text evidence="1">The sequence shown here is derived from an EMBL/GenBank/DDBJ whole genome shotgun (WGS) entry which is preliminary data.</text>
</comment>
<dbReference type="AlphaFoldDB" id="A0AAW0ZF09"/>
<evidence type="ECO:0000313" key="2">
    <source>
        <dbReference type="Proteomes" id="UP001432146"/>
    </source>
</evidence>
<keyword evidence="2" id="KW-1185">Reference proteome</keyword>
<accession>A0AAW0ZF09</accession>
<proteinExistence type="predicted"/>
<sequence length="176" mass="20062">MVEGRCLMERRRSVSRINGLQESVTPAPMIAIINPITPLTEPAIIHLRLGAPWPANDTEGIHFRVALASSVSKQADRSSGFPLCVSFVSPRIQRSSLRSGLCRHRRHHATPAIDITVWLTILSHGVRAEDEQYRNRRTRDILSYTSLYACRQRVTHDTRNTYVQISPYCSTERKRE</sequence>
<dbReference type="Proteomes" id="UP001432146">
    <property type="component" value="Unassembled WGS sequence"/>
</dbReference>
<name>A0AAW0ZF09_9HYME</name>
<evidence type="ECO:0000313" key="1">
    <source>
        <dbReference type="EMBL" id="KAK9296102.1"/>
    </source>
</evidence>
<organism evidence="1 2">
    <name type="scientific">Tetragonisca angustula</name>
    <dbReference type="NCBI Taxonomy" id="166442"/>
    <lineage>
        <taxon>Eukaryota</taxon>
        <taxon>Metazoa</taxon>
        <taxon>Ecdysozoa</taxon>
        <taxon>Arthropoda</taxon>
        <taxon>Hexapoda</taxon>
        <taxon>Insecta</taxon>
        <taxon>Pterygota</taxon>
        <taxon>Neoptera</taxon>
        <taxon>Endopterygota</taxon>
        <taxon>Hymenoptera</taxon>
        <taxon>Apocrita</taxon>
        <taxon>Aculeata</taxon>
        <taxon>Apoidea</taxon>
        <taxon>Anthophila</taxon>
        <taxon>Apidae</taxon>
        <taxon>Tetragonisca</taxon>
    </lineage>
</organism>